<organism evidence="1 2">
    <name type="scientific">Pseudoalteromonas holothuriae</name>
    <dbReference type="NCBI Taxonomy" id="2963714"/>
    <lineage>
        <taxon>Bacteria</taxon>
        <taxon>Pseudomonadati</taxon>
        <taxon>Pseudomonadota</taxon>
        <taxon>Gammaproteobacteria</taxon>
        <taxon>Alteromonadales</taxon>
        <taxon>Pseudoalteromonadaceae</taxon>
        <taxon>Pseudoalteromonas</taxon>
    </lineage>
</organism>
<gene>
    <name evidence="1" type="ORF">PSECIP111951_04204</name>
</gene>
<sequence>MSLLLPFVIHHFPTPSTACSHTMDSSPNLCSHSLAHSTNYPVSPYDVTPLPALPHSPSPMPPMYDPNYLSPTLKHIALHPLLALLTPTPAPLTPPNLPASFPFHEPLYNPTALYLNHTHHISAATTHFAPLHLVPLYHSSYRHN</sequence>
<dbReference type="EMBL" id="CAMAPD010000081">
    <property type="protein sequence ID" value="CAH9068595.1"/>
    <property type="molecule type" value="Genomic_DNA"/>
</dbReference>
<evidence type="ECO:0000313" key="1">
    <source>
        <dbReference type="EMBL" id="CAH9068595.1"/>
    </source>
</evidence>
<name>A0ABM9GNU7_9GAMM</name>
<proteinExistence type="predicted"/>
<accession>A0ABM9GNU7</accession>
<comment type="caution">
    <text evidence="1">The sequence shown here is derived from an EMBL/GenBank/DDBJ whole genome shotgun (WGS) entry which is preliminary data.</text>
</comment>
<evidence type="ECO:0000313" key="2">
    <source>
        <dbReference type="Proteomes" id="UP001152485"/>
    </source>
</evidence>
<dbReference type="Proteomes" id="UP001152485">
    <property type="component" value="Unassembled WGS sequence"/>
</dbReference>
<protein>
    <submittedName>
        <fullName evidence="1">Uncharacterized protein</fullName>
    </submittedName>
</protein>
<reference evidence="1 2" key="1">
    <citation type="submission" date="2022-07" db="EMBL/GenBank/DDBJ databases">
        <authorList>
            <person name="Criscuolo A."/>
        </authorList>
    </citation>
    <scope>NUCLEOTIDE SEQUENCE [LARGE SCALE GENOMIC DNA]</scope>
    <source>
        <strain evidence="2">CIP 111951</strain>
    </source>
</reference>